<gene>
    <name evidence="1" type="ORF">DSAG12_02453</name>
</gene>
<protein>
    <submittedName>
        <fullName evidence="1">Uncharacterized protein</fullName>
    </submittedName>
</protein>
<dbReference type="EMBL" id="CP042905">
    <property type="protein sequence ID" value="QEE16623.1"/>
    <property type="molecule type" value="Genomic_DNA"/>
</dbReference>
<evidence type="ECO:0000313" key="1">
    <source>
        <dbReference type="EMBL" id="QEE16623.1"/>
    </source>
</evidence>
<reference evidence="1" key="1">
    <citation type="journal article" date="2020" name="Nature">
        <title>Isolation of an archaeon at the prokaryote-eukaryote interface.</title>
        <authorList>
            <person name="Imachi H."/>
            <person name="Nobu M.K."/>
            <person name="Nakahara N."/>
            <person name="Morono Y."/>
            <person name="Ogawara M."/>
            <person name="Takaki Y."/>
            <person name="Takano Y."/>
            <person name="Uematsu K."/>
            <person name="Ikuta T."/>
            <person name="Ito M."/>
            <person name="Matsui Y."/>
            <person name="Miyazaki M."/>
            <person name="Murata K."/>
            <person name="Saito Y."/>
            <person name="Sakai S."/>
            <person name="Song C."/>
            <person name="Tasumi E."/>
            <person name="Yamanaka Y."/>
            <person name="Yamaguchi T."/>
            <person name="Kamagata Y."/>
            <person name="Tamaki H."/>
            <person name="Takai K."/>
        </authorList>
    </citation>
    <scope>NUCLEOTIDE SEQUENCE [LARGE SCALE GENOMIC DNA]</scope>
    <source>
        <strain evidence="1">MK-D1</strain>
    </source>
</reference>
<name>A0A5B9DCX4_9ARCH</name>
<accession>A0A5B9DCX4</accession>
<sequence>MNGSPILENFIFKNILLKLFNKKFMALKCRKNTAISKNG</sequence>
<organism evidence="1">
    <name type="scientific">Promethearchaeum syntrophicum</name>
    <dbReference type="NCBI Taxonomy" id="2594042"/>
    <lineage>
        <taxon>Archaea</taxon>
        <taxon>Promethearchaeati</taxon>
        <taxon>Promethearchaeota</taxon>
        <taxon>Promethearchaeia</taxon>
        <taxon>Promethearchaeales</taxon>
        <taxon>Promethearchaeaceae</taxon>
        <taxon>Promethearchaeum</taxon>
    </lineage>
</organism>
<dbReference type="AlphaFoldDB" id="A0A5B9DCX4"/>
<proteinExistence type="predicted"/>